<dbReference type="AlphaFoldDB" id="A0A8H6KYQ3"/>
<dbReference type="Gene3D" id="3.40.710.10">
    <property type="entry name" value="DD-peptidase/beta-lactamase superfamily"/>
    <property type="match status" value="1"/>
</dbReference>
<evidence type="ECO:0000259" key="1">
    <source>
        <dbReference type="Pfam" id="PF00144"/>
    </source>
</evidence>
<dbReference type="EMBL" id="JACCJB010000003">
    <property type="protein sequence ID" value="KAF6229288.1"/>
    <property type="molecule type" value="Genomic_DNA"/>
</dbReference>
<dbReference type="PANTHER" id="PTHR43283:SF3">
    <property type="entry name" value="BETA-LACTAMASE FAMILY PROTEIN (AFU_ORTHOLOGUE AFUA_5G07500)"/>
    <property type="match status" value="1"/>
</dbReference>
<reference evidence="2 3" key="1">
    <citation type="journal article" date="2020" name="Genomics">
        <title>Complete, high-quality genomes from long-read metagenomic sequencing of two wolf lichen thalli reveals enigmatic genome architecture.</title>
        <authorList>
            <person name="McKenzie S.K."/>
            <person name="Walston R.F."/>
            <person name="Allen J.L."/>
        </authorList>
    </citation>
    <scope>NUCLEOTIDE SEQUENCE [LARGE SCALE GENOMIC DNA]</scope>
    <source>
        <strain evidence="2">WasteWater1</strain>
    </source>
</reference>
<dbReference type="InterPro" id="IPR050789">
    <property type="entry name" value="Diverse_Enzym_Activities"/>
</dbReference>
<dbReference type="Pfam" id="PF00144">
    <property type="entry name" value="Beta-lactamase"/>
    <property type="match status" value="2"/>
</dbReference>
<sequence length="418" mass="46161">MTRTLSDSAKHGIRTSMDDVTADPHKIPGCVAVVVDRDGKTLFSHASGKKGIDTKEPMSLDAVFWIASCTKMIGGIAAMQLVEQGRLALDDADLVERYCPELKTIRILKGIDENCKAETVAKKNRITLRMLLNHTAGFEYTFFNDTVRLYGQPAGIDEFDCHPSGVLGQPLTFEPAFCTSAARRAKSSSRHRLGIRSIPPIFHHSSHSPHPTNPTRQVGIDWAGTLIERATSMSLNEYFQTHIFAPLDLHHITMFPTPQMKANLAHMHQKTPGHVRARDHLYRRPLIATPAEVPGIYNSAGAGCFGRPTDYAQILAALLNGGTSPATDNRILTEESVEEMFTNQIPAFPDFGRKGVRTAKPTYTNDIPDLYHQPEEQPQGWGLTFMLTIHEAATGRGKNTAWWAGELIYSMVVGEEGC</sequence>
<proteinExistence type="predicted"/>
<feature type="domain" description="Beta-lactamase-related" evidence="1">
    <location>
        <begin position="25"/>
        <end position="147"/>
    </location>
</feature>
<keyword evidence="3" id="KW-1185">Reference proteome</keyword>
<evidence type="ECO:0000313" key="3">
    <source>
        <dbReference type="Proteomes" id="UP000593566"/>
    </source>
</evidence>
<dbReference type="RefSeq" id="XP_037156930.1">
    <property type="nucleotide sequence ID" value="XM_037298295.1"/>
</dbReference>
<gene>
    <name evidence="2" type="ORF">HO133_007404</name>
</gene>
<protein>
    <recommendedName>
        <fullName evidence="1">Beta-lactamase-related domain-containing protein</fullName>
    </recommendedName>
</protein>
<dbReference type="GeneID" id="59335803"/>
<dbReference type="InterPro" id="IPR012338">
    <property type="entry name" value="Beta-lactam/transpept-like"/>
</dbReference>
<dbReference type="Proteomes" id="UP000593566">
    <property type="component" value="Unassembled WGS sequence"/>
</dbReference>
<comment type="caution">
    <text evidence="2">The sequence shown here is derived from an EMBL/GenBank/DDBJ whole genome shotgun (WGS) entry which is preliminary data.</text>
</comment>
<accession>A0A8H6KYQ3</accession>
<organism evidence="2 3">
    <name type="scientific">Letharia lupina</name>
    <dbReference type="NCBI Taxonomy" id="560253"/>
    <lineage>
        <taxon>Eukaryota</taxon>
        <taxon>Fungi</taxon>
        <taxon>Dikarya</taxon>
        <taxon>Ascomycota</taxon>
        <taxon>Pezizomycotina</taxon>
        <taxon>Lecanoromycetes</taxon>
        <taxon>OSLEUM clade</taxon>
        <taxon>Lecanoromycetidae</taxon>
        <taxon>Lecanorales</taxon>
        <taxon>Lecanorineae</taxon>
        <taxon>Parmeliaceae</taxon>
        <taxon>Letharia</taxon>
    </lineage>
</organism>
<evidence type="ECO:0000313" key="2">
    <source>
        <dbReference type="EMBL" id="KAF6229288.1"/>
    </source>
</evidence>
<name>A0A8H6KYQ3_9LECA</name>
<feature type="domain" description="Beta-lactamase-related" evidence="1">
    <location>
        <begin position="218"/>
        <end position="335"/>
    </location>
</feature>
<dbReference type="PANTHER" id="PTHR43283">
    <property type="entry name" value="BETA-LACTAMASE-RELATED"/>
    <property type="match status" value="1"/>
</dbReference>
<dbReference type="SUPFAM" id="SSF56601">
    <property type="entry name" value="beta-lactamase/transpeptidase-like"/>
    <property type="match status" value="1"/>
</dbReference>
<dbReference type="InterPro" id="IPR001466">
    <property type="entry name" value="Beta-lactam-related"/>
</dbReference>